<dbReference type="PANTHER" id="PTHR30600:SF10">
    <property type="entry name" value="BLL6722 PROTEIN"/>
    <property type="match status" value="1"/>
</dbReference>
<dbReference type="PANTHER" id="PTHR30600">
    <property type="entry name" value="CYTOCHROME C PEROXIDASE-RELATED"/>
    <property type="match status" value="1"/>
</dbReference>
<evidence type="ECO:0000256" key="3">
    <source>
        <dbReference type="ARBA" id="ARBA00010996"/>
    </source>
</evidence>
<evidence type="ECO:0000256" key="18">
    <source>
        <dbReference type="SAM" id="SignalP"/>
    </source>
</evidence>
<dbReference type="FunFam" id="1.10.760.10:FF:000019">
    <property type="entry name" value="Di-heme cytochrome C peroxidase"/>
    <property type="match status" value="1"/>
</dbReference>
<dbReference type="InterPro" id="IPR051395">
    <property type="entry name" value="Cytochrome_c_Peroxidase/MauG"/>
</dbReference>
<evidence type="ECO:0000256" key="13">
    <source>
        <dbReference type="ARBA" id="ARBA00073576"/>
    </source>
</evidence>
<evidence type="ECO:0000256" key="2">
    <source>
        <dbReference type="ARBA" id="ARBA00004856"/>
    </source>
</evidence>
<comment type="function">
    <text evidence="12">Involved in methylamine metabolism. Essential for the maturation of the beta subunit of MADH, presumably via a step in the biosynthesis of tryptophan tryptophylquinone (TTQ), the cofactor of MADH.</text>
</comment>
<dbReference type="Pfam" id="PF02630">
    <property type="entry name" value="SCO1-SenC"/>
    <property type="match status" value="1"/>
</dbReference>
<dbReference type="InterPro" id="IPR003782">
    <property type="entry name" value="SCO1/SenC"/>
</dbReference>
<dbReference type="CDD" id="cd02968">
    <property type="entry name" value="SCO"/>
    <property type="match status" value="1"/>
</dbReference>
<evidence type="ECO:0000256" key="8">
    <source>
        <dbReference type="ARBA" id="ARBA00022764"/>
    </source>
</evidence>
<dbReference type="InterPro" id="IPR036909">
    <property type="entry name" value="Cyt_c-like_dom_sf"/>
</dbReference>
<keyword evidence="7 18" id="KW-0732">Signal</keyword>
<dbReference type="AlphaFoldDB" id="A0A1I1IAM7"/>
<dbReference type="GO" id="GO:0042597">
    <property type="term" value="C:periplasmic space"/>
    <property type="evidence" value="ECO:0007669"/>
    <property type="project" value="UniProtKB-SubCell"/>
</dbReference>
<dbReference type="SUPFAM" id="SSF52833">
    <property type="entry name" value="Thioredoxin-like"/>
    <property type="match status" value="1"/>
</dbReference>
<keyword evidence="15" id="KW-1015">Disulfide bond</keyword>
<evidence type="ECO:0000256" key="9">
    <source>
        <dbReference type="ARBA" id="ARBA00022982"/>
    </source>
</evidence>
<comment type="similarity">
    <text evidence="3">Belongs to the SCO1/2 family.</text>
</comment>
<dbReference type="InterPro" id="IPR004852">
    <property type="entry name" value="Di-haem_cyt_c_peroxidsae"/>
</dbReference>
<evidence type="ECO:0000256" key="5">
    <source>
        <dbReference type="ARBA" id="ARBA00022617"/>
    </source>
</evidence>
<evidence type="ECO:0000256" key="11">
    <source>
        <dbReference type="ARBA" id="ARBA00023004"/>
    </source>
</evidence>
<keyword evidence="8" id="KW-0574">Periplasm</keyword>
<dbReference type="GO" id="GO:0009055">
    <property type="term" value="F:electron transfer activity"/>
    <property type="evidence" value="ECO:0007669"/>
    <property type="project" value="InterPro"/>
</dbReference>
<comment type="subcellular location">
    <subcellularLocation>
        <location evidence="1">Periplasm</location>
    </subcellularLocation>
</comment>
<proteinExistence type="inferred from homology"/>
<feature type="region of interest" description="Disordered" evidence="17">
    <location>
        <begin position="265"/>
        <end position="296"/>
    </location>
</feature>
<organism evidence="20 21">
    <name type="scientific">Pseudoalteromonas denitrificans DSM 6059</name>
    <dbReference type="NCBI Taxonomy" id="1123010"/>
    <lineage>
        <taxon>Bacteria</taxon>
        <taxon>Pseudomonadati</taxon>
        <taxon>Pseudomonadota</taxon>
        <taxon>Gammaproteobacteria</taxon>
        <taxon>Alteromonadales</taxon>
        <taxon>Pseudoalteromonadaceae</taxon>
        <taxon>Pseudoalteromonas</taxon>
    </lineage>
</organism>
<dbReference type="InterPro" id="IPR036249">
    <property type="entry name" value="Thioredoxin-like_sf"/>
</dbReference>
<evidence type="ECO:0000256" key="1">
    <source>
        <dbReference type="ARBA" id="ARBA00004418"/>
    </source>
</evidence>
<keyword evidence="10" id="KW-0560">Oxidoreductase</keyword>
<evidence type="ECO:0000313" key="21">
    <source>
        <dbReference type="Proteomes" id="UP000198862"/>
    </source>
</evidence>
<dbReference type="Pfam" id="PF03150">
    <property type="entry name" value="CCP_MauG"/>
    <property type="match status" value="1"/>
</dbReference>
<dbReference type="Gene3D" id="1.10.760.10">
    <property type="entry name" value="Cytochrome c-like domain"/>
    <property type="match status" value="2"/>
</dbReference>
<gene>
    <name evidence="20" type="ORF">SAMN02745724_01450</name>
</gene>
<dbReference type="Gene3D" id="3.40.30.10">
    <property type="entry name" value="Glutaredoxin"/>
    <property type="match status" value="1"/>
</dbReference>
<keyword evidence="6 14" id="KW-0479">Metal-binding</keyword>
<feature type="disulfide bond" description="Redox-active" evidence="15">
    <location>
        <begin position="95"/>
        <end position="101"/>
    </location>
</feature>
<sequence>MKFSMPYSTAKFLFLALFASSLSTGAAGKVKPEVKMFAPGYGELDFKAPEAGSYQLPVLANAHNAEVLNTEGEFVEFHQLFKGKYTLLSFMYGRCNDVNGCPLTYVVFNRIRHMARKDPEINNNLRFISMSFDPDNDTPQIIKAMSDALQGHSAHNKHNESSTHGGQRMKHHKNIEWLYLTAESQESLTPILQNYNQAVLRQPDSDGNQGGNFSHILRVYLIDPQNKIRNIYSVSFLHPDIIINDVKTLLMAKTQNKTNIQHTLQNKQRNTRLGPSDHKGNYHSKNYKTRSASVSSQTGDETNLLKLFNSPPLGLPKATVPADNTMTADKIKLGKKLFFDRRLSLNNTLSCAMCHIPDQGFTNNEVKTPVGFEGRSLRRNAPSLYNSAYFDKLHHDARETSLENQIWLPLMADNEMAMPSIGMVTKKLLALDDYQGVFEKAFNGKPASMLTIGQAIASYERTLLSGNSSFDRWYFAKEEHAISASAKRGFNLFKGKAQCISCHTVAKDHALFTDQKLHNTGIGWRASMGKTAKTQKVQVAPGRYISIKQSLIKSVGHGPISDLGYYEITQNPADRWKYRTPSLRNVSLTAPYMHDGSLSTLTDVVKFYDQGGVKNITQSPLIQPLNLTSSESEDLVAFLTTLTGSNIETLISDALATPIGDTHSL</sequence>
<evidence type="ECO:0000256" key="15">
    <source>
        <dbReference type="PIRSR" id="PIRSR603782-2"/>
    </source>
</evidence>
<keyword evidence="14" id="KW-0186">Copper</keyword>
<keyword evidence="11 16" id="KW-0408">Iron</keyword>
<keyword evidence="20" id="KW-0575">Peroxidase</keyword>
<reference evidence="20 21" key="1">
    <citation type="submission" date="2016-10" db="EMBL/GenBank/DDBJ databases">
        <authorList>
            <person name="de Groot N.N."/>
        </authorList>
    </citation>
    <scope>NUCLEOTIDE SEQUENCE [LARGE SCALE GENOMIC DNA]</scope>
    <source>
        <strain evidence="20 21">DSM 6059</strain>
    </source>
</reference>
<keyword evidence="4" id="KW-0813">Transport</keyword>
<keyword evidence="5 16" id="KW-0349">Heme</keyword>
<dbReference type="GO" id="GO:0020037">
    <property type="term" value="F:heme binding"/>
    <property type="evidence" value="ECO:0007669"/>
    <property type="project" value="InterPro"/>
</dbReference>
<dbReference type="InterPro" id="IPR009056">
    <property type="entry name" value="Cyt_c-like_dom"/>
</dbReference>
<dbReference type="STRING" id="1123010.SAMN02745724_01450"/>
<dbReference type="Proteomes" id="UP000198862">
    <property type="component" value="Unassembled WGS sequence"/>
</dbReference>
<feature type="domain" description="Cytochrome c" evidence="19">
    <location>
        <begin position="484"/>
        <end position="643"/>
    </location>
</feature>
<comment type="pathway">
    <text evidence="2">One-carbon metabolism; methylamine degradation.</text>
</comment>
<dbReference type="EMBL" id="FOLO01000007">
    <property type="protein sequence ID" value="SFC33061.1"/>
    <property type="molecule type" value="Genomic_DNA"/>
</dbReference>
<evidence type="ECO:0000256" key="7">
    <source>
        <dbReference type="ARBA" id="ARBA00022729"/>
    </source>
</evidence>
<dbReference type="PROSITE" id="PS51007">
    <property type="entry name" value="CYTC"/>
    <property type="match status" value="1"/>
</dbReference>
<evidence type="ECO:0000256" key="4">
    <source>
        <dbReference type="ARBA" id="ARBA00022448"/>
    </source>
</evidence>
<feature type="binding site" evidence="14">
    <location>
        <position position="95"/>
    </location>
    <ligand>
        <name>Cu cation</name>
        <dbReference type="ChEBI" id="CHEBI:23378"/>
    </ligand>
</feature>
<keyword evidence="21" id="KW-1185">Reference proteome</keyword>
<keyword evidence="9" id="KW-0249">Electron transport</keyword>
<dbReference type="RefSeq" id="WP_218156469.1">
    <property type="nucleotide sequence ID" value="NZ_FOLO01000007.1"/>
</dbReference>
<evidence type="ECO:0000256" key="17">
    <source>
        <dbReference type="SAM" id="MobiDB-lite"/>
    </source>
</evidence>
<protein>
    <recommendedName>
        <fullName evidence="13">Methylamine utilization protein MauG</fullName>
    </recommendedName>
</protein>
<feature type="binding site" evidence="14">
    <location>
        <position position="101"/>
    </location>
    <ligand>
        <name>Cu cation</name>
        <dbReference type="ChEBI" id="CHEBI:23378"/>
    </ligand>
</feature>
<dbReference type="GO" id="GO:0004130">
    <property type="term" value="F:cytochrome-c peroxidase activity"/>
    <property type="evidence" value="ECO:0007669"/>
    <property type="project" value="TreeGrafter"/>
</dbReference>
<evidence type="ECO:0000256" key="6">
    <source>
        <dbReference type="ARBA" id="ARBA00022723"/>
    </source>
</evidence>
<evidence type="ECO:0000259" key="19">
    <source>
        <dbReference type="PROSITE" id="PS51007"/>
    </source>
</evidence>
<name>A0A1I1IAM7_9GAMM</name>
<evidence type="ECO:0000313" key="20">
    <source>
        <dbReference type="EMBL" id="SFC33061.1"/>
    </source>
</evidence>
<dbReference type="GO" id="GO:0046872">
    <property type="term" value="F:metal ion binding"/>
    <property type="evidence" value="ECO:0007669"/>
    <property type="project" value="UniProtKB-KW"/>
</dbReference>
<evidence type="ECO:0000256" key="12">
    <source>
        <dbReference type="ARBA" id="ARBA00058991"/>
    </source>
</evidence>
<accession>A0A1I1IAM7</accession>
<dbReference type="SUPFAM" id="SSF46626">
    <property type="entry name" value="Cytochrome c"/>
    <property type="match status" value="2"/>
</dbReference>
<evidence type="ECO:0000256" key="10">
    <source>
        <dbReference type="ARBA" id="ARBA00023002"/>
    </source>
</evidence>
<evidence type="ECO:0000256" key="16">
    <source>
        <dbReference type="PROSITE-ProRule" id="PRU00433"/>
    </source>
</evidence>
<feature type="signal peptide" evidence="18">
    <location>
        <begin position="1"/>
        <end position="26"/>
    </location>
</feature>
<evidence type="ECO:0000256" key="14">
    <source>
        <dbReference type="PIRSR" id="PIRSR603782-1"/>
    </source>
</evidence>
<feature type="chain" id="PRO_5011784271" description="Methylamine utilization protein MauG" evidence="18">
    <location>
        <begin position="27"/>
        <end position="665"/>
    </location>
</feature>